<comment type="caution">
    <text evidence="3">The sequence shown here is derived from an EMBL/GenBank/DDBJ whole genome shotgun (WGS) entry which is preliminary data.</text>
</comment>
<dbReference type="HOGENOM" id="CLU_218220_0_0_6"/>
<accession>N9NVW8</accession>
<dbReference type="PATRIC" id="fig|1217710.3.peg.2854"/>
<keyword evidence="1" id="KW-1133">Transmembrane helix</keyword>
<dbReference type="Proteomes" id="UP000013101">
    <property type="component" value="Unassembled WGS sequence"/>
</dbReference>
<accession>N8WS56</accession>
<dbReference type="Proteomes" id="UP000013070">
    <property type="component" value="Unassembled WGS sequence"/>
</dbReference>
<evidence type="ECO:0000313" key="5">
    <source>
        <dbReference type="Proteomes" id="UP000013101"/>
    </source>
</evidence>
<dbReference type="RefSeq" id="WP_004785224.1">
    <property type="nucleotide sequence ID" value="NZ_CP060811.1"/>
</dbReference>
<evidence type="ECO:0000313" key="2">
    <source>
        <dbReference type="EMBL" id="ENU98067.1"/>
    </source>
</evidence>
<sequence>MQDETVKSAEMIRPLKVLSYILGGTLLYTALLVTLAQLFVTAL</sequence>
<dbReference type="GeneID" id="89665115"/>
<dbReference type="STRING" id="70346.F897_03122"/>
<organism evidence="3 5">
    <name type="scientific">Acinetobacter variabilis</name>
    <dbReference type="NCBI Taxonomy" id="70346"/>
    <lineage>
        <taxon>Bacteria</taxon>
        <taxon>Pseudomonadati</taxon>
        <taxon>Pseudomonadota</taxon>
        <taxon>Gammaproteobacteria</taxon>
        <taxon>Moraxellales</taxon>
        <taxon>Moraxellaceae</taxon>
        <taxon>Acinetobacter</taxon>
    </lineage>
</organism>
<protein>
    <submittedName>
        <fullName evidence="3">Uncharacterized protein</fullName>
    </submittedName>
</protein>
<evidence type="ECO:0000313" key="3">
    <source>
        <dbReference type="EMBL" id="ENX06837.1"/>
    </source>
</evidence>
<dbReference type="PATRIC" id="fig|1217693.3.peg.3019"/>
<evidence type="ECO:0000313" key="4">
    <source>
        <dbReference type="Proteomes" id="UP000013070"/>
    </source>
</evidence>
<gene>
    <name evidence="3" type="ORF">F897_03122</name>
    <name evidence="2" type="ORF">F969_02990</name>
</gene>
<feature type="transmembrane region" description="Helical" evidence="1">
    <location>
        <begin position="17"/>
        <end position="40"/>
    </location>
</feature>
<keyword evidence="1" id="KW-0472">Membrane</keyword>
<dbReference type="AlphaFoldDB" id="N9NVW8"/>
<keyword evidence="1" id="KW-0812">Transmembrane</keyword>
<reference evidence="2 4" key="2">
    <citation type="submission" date="2013-02" db="EMBL/GenBank/DDBJ databases">
        <title>The Genome Sequence of Acinetobacter sp. NIPH 899.</title>
        <authorList>
            <consortium name="The Broad Institute Genome Sequencing Platform"/>
            <consortium name="The Broad Institute Genome Sequencing Center for Infectious Disease"/>
            <person name="Cerqueira G."/>
            <person name="Feldgarden M."/>
            <person name="Courvalin P."/>
            <person name="Perichon B."/>
            <person name="Grillot-Courvalin C."/>
            <person name="Clermont D."/>
            <person name="Rocha E."/>
            <person name="Yoon E.-J."/>
            <person name="Nemec A."/>
            <person name="Walker B."/>
            <person name="Young S.K."/>
            <person name="Zeng Q."/>
            <person name="Gargeya S."/>
            <person name="Fitzgerald M."/>
            <person name="Haas B."/>
            <person name="Abouelleil A."/>
            <person name="Alvarado L."/>
            <person name="Arachchi H.M."/>
            <person name="Berlin A.M."/>
            <person name="Chapman S.B."/>
            <person name="Dewar J."/>
            <person name="Goldberg J."/>
            <person name="Griggs A."/>
            <person name="Gujja S."/>
            <person name="Hansen M."/>
            <person name="Howarth C."/>
            <person name="Imamovic A."/>
            <person name="Larimer J."/>
            <person name="McCowan C."/>
            <person name="Murphy C."/>
            <person name="Neiman D."/>
            <person name="Pearson M."/>
            <person name="Priest M."/>
            <person name="Roberts A."/>
            <person name="Saif S."/>
            <person name="Shea T."/>
            <person name="Sisk P."/>
            <person name="Sykes S."/>
            <person name="Wortman J."/>
            <person name="Nusbaum C."/>
            <person name="Birren B."/>
        </authorList>
    </citation>
    <scope>NUCLEOTIDE SEQUENCE [LARGE SCALE GENOMIC DNA]</scope>
    <source>
        <strain evidence="2 4">NIPH 899</strain>
    </source>
</reference>
<dbReference type="EMBL" id="APRS01000017">
    <property type="protein sequence ID" value="ENX06837.1"/>
    <property type="molecule type" value="Genomic_DNA"/>
</dbReference>
<evidence type="ECO:0000256" key="1">
    <source>
        <dbReference type="SAM" id="Phobius"/>
    </source>
</evidence>
<dbReference type="EMBL" id="APPE01000073">
    <property type="protein sequence ID" value="ENU98067.1"/>
    <property type="molecule type" value="Genomic_DNA"/>
</dbReference>
<proteinExistence type="predicted"/>
<keyword evidence="4" id="KW-1185">Reference proteome</keyword>
<reference evidence="3 5" key="1">
    <citation type="submission" date="2013-02" db="EMBL/GenBank/DDBJ databases">
        <title>The Genome Sequence of Acinetobacter sp. NIPH 2171.</title>
        <authorList>
            <consortium name="The Broad Institute Genome Sequencing Platform"/>
            <consortium name="The Broad Institute Genome Sequencing Center for Infectious Disease"/>
            <person name="Cerqueira G."/>
            <person name="Feldgarden M."/>
            <person name="Courvalin P."/>
            <person name="Perichon B."/>
            <person name="Grillot-Courvalin C."/>
            <person name="Clermont D."/>
            <person name="Rocha E."/>
            <person name="Yoon E.-J."/>
            <person name="Nemec A."/>
            <person name="Walker B."/>
            <person name="Young S.K."/>
            <person name="Zeng Q."/>
            <person name="Gargeya S."/>
            <person name="Fitzgerald M."/>
            <person name="Haas B."/>
            <person name="Abouelleil A."/>
            <person name="Alvarado L."/>
            <person name="Arachchi H.M."/>
            <person name="Berlin A.M."/>
            <person name="Chapman S.B."/>
            <person name="Dewar J."/>
            <person name="Goldberg J."/>
            <person name="Griggs A."/>
            <person name="Gujja S."/>
            <person name="Hansen M."/>
            <person name="Howarth C."/>
            <person name="Imamovic A."/>
            <person name="Larimer J."/>
            <person name="McCowan C."/>
            <person name="Murphy C."/>
            <person name="Neiman D."/>
            <person name="Pearson M."/>
            <person name="Priest M."/>
            <person name="Roberts A."/>
            <person name="Saif S."/>
            <person name="Shea T."/>
            <person name="Sisk P."/>
            <person name="Sykes S."/>
            <person name="Wortman J."/>
            <person name="Nusbaum C."/>
            <person name="Birren B."/>
        </authorList>
    </citation>
    <scope>NUCLEOTIDE SEQUENCE [LARGE SCALE GENOMIC DNA]</scope>
    <source>
        <strain evidence="3 5">NIPH 2171</strain>
    </source>
</reference>
<name>N9NVW8_9GAMM</name>